<dbReference type="Gene3D" id="3.40.960.10">
    <property type="entry name" value="VSR Endonuclease"/>
    <property type="match status" value="1"/>
</dbReference>
<dbReference type="InterPro" id="IPR007569">
    <property type="entry name" value="DUF559"/>
</dbReference>
<gene>
    <name evidence="3" type="ORF">EET67_01825</name>
</gene>
<evidence type="ECO:0000313" key="4">
    <source>
        <dbReference type="Proteomes" id="UP000281647"/>
    </source>
</evidence>
<protein>
    <submittedName>
        <fullName evidence="3">Endonuclease domain-containing protein</fullName>
    </submittedName>
</protein>
<dbReference type="PANTHER" id="PTHR38590:SF1">
    <property type="entry name" value="BLL0828 PROTEIN"/>
    <property type="match status" value="1"/>
</dbReference>
<feature type="region of interest" description="Disordered" evidence="1">
    <location>
        <begin position="1"/>
        <end position="72"/>
    </location>
</feature>
<feature type="domain" description="DUF559" evidence="2">
    <location>
        <begin position="68"/>
        <end position="171"/>
    </location>
</feature>
<dbReference type="EMBL" id="RKST01000001">
    <property type="protein sequence ID" value="RUM99652.1"/>
    <property type="molecule type" value="Genomic_DNA"/>
</dbReference>
<name>A0A432VBV4_9HYPH</name>
<dbReference type="CDD" id="cd01038">
    <property type="entry name" value="Endonuclease_DUF559"/>
    <property type="match status" value="1"/>
</dbReference>
<evidence type="ECO:0000259" key="2">
    <source>
        <dbReference type="Pfam" id="PF04480"/>
    </source>
</evidence>
<feature type="compositionally biased region" description="Basic residues" evidence="1">
    <location>
        <begin position="60"/>
        <end position="72"/>
    </location>
</feature>
<keyword evidence="3" id="KW-0540">Nuclease</keyword>
<accession>A0A432VBV4</accession>
<dbReference type="GO" id="GO:0004519">
    <property type="term" value="F:endonuclease activity"/>
    <property type="evidence" value="ECO:0007669"/>
    <property type="project" value="UniProtKB-KW"/>
</dbReference>
<dbReference type="Pfam" id="PF04480">
    <property type="entry name" value="DUF559"/>
    <property type="match status" value="1"/>
</dbReference>
<dbReference type="AlphaFoldDB" id="A0A432VBV4"/>
<evidence type="ECO:0000313" key="3">
    <source>
        <dbReference type="EMBL" id="RUM99652.1"/>
    </source>
</evidence>
<dbReference type="InterPro" id="IPR047216">
    <property type="entry name" value="Endonuclease_DUF559_bact"/>
</dbReference>
<keyword evidence="3" id="KW-0378">Hydrolase</keyword>
<keyword evidence="4" id="KW-1185">Reference proteome</keyword>
<evidence type="ECO:0000256" key="1">
    <source>
        <dbReference type="SAM" id="MobiDB-lite"/>
    </source>
</evidence>
<dbReference type="SUPFAM" id="SSF52980">
    <property type="entry name" value="Restriction endonuclease-like"/>
    <property type="match status" value="1"/>
</dbReference>
<sequence length="203" mass="22354">MTNPDRPPLRSATPTTSPPFDGGEEGCELAGPGGFPLPPEGGEVAPRSGDGVGEEVAGTRSRRKAGTTSRAKKLRVGGNQAEAILWLELKRRKLGGHKFTRQFPIGPYFADFCCRERWLVVEIDGSQHAGSAHDRIRDEFLQARGYSILRVWNTDVLKHRHSVCETILSAVEGRLIEPTEAFDLRYRPARPSESIHANPDLTS</sequence>
<dbReference type="OrthoDB" id="9798754at2"/>
<proteinExistence type="predicted"/>
<organism evidence="3 4">
    <name type="scientific">Borborobacter arsenicus</name>
    <dbReference type="NCBI Taxonomy" id="1851146"/>
    <lineage>
        <taxon>Bacteria</taxon>
        <taxon>Pseudomonadati</taxon>
        <taxon>Pseudomonadota</taxon>
        <taxon>Alphaproteobacteria</taxon>
        <taxon>Hyphomicrobiales</taxon>
        <taxon>Phyllobacteriaceae</taxon>
        <taxon>Borborobacter</taxon>
    </lineage>
</organism>
<dbReference type="InterPro" id="IPR011335">
    <property type="entry name" value="Restrct_endonuc-II-like"/>
</dbReference>
<dbReference type="PANTHER" id="PTHR38590">
    <property type="entry name" value="BLL0828 PROTEIN"/>
    <property type="match status" value="1"/>
</dbReference>
<comment type="caution">
    <text evidence="3">The sequence shown here is derived from an EMBL/GenBank/DDBJ whole genome shotgun (WGS) entry which is preliminary data.</text>
</comment>
<dbReference type="Proteomes" id="UP000281647">
    <property type="component" value="Unassembled WGS sequence"/>
</dbReference>
<keyword evidence="3" id="KW-0255">Endonuclease</keyword>
<reference evidence="3 4" key="1">
    <citation type="submission" date="2018-11" db="EMBL/GenBank/DDBJ databases">
        <title>Pseudaminobacter arsenicus sp. nov., an arsenic-resistant bacterium isolated from arsenic-rich aquifers.</title>
        <authorList>
            <person name="Mu Y."/>
        </authorList>
    </citation>
    <scope>NUCLEOTIDE SEQUENCE [LARGE SCALE GENOMIC DNA]</scope>
    <source>
        <strain evidence="3 4">CB3</strain>
    </source>
</reference>